<sequence length="294" mass="31170">GPTCWRAAVLPGSGRASSSSSARCTSEWTDHIPSADSAQAGDDLHLVLKSGGLVQRQEERVDGDPALLPRRLRVRHGARVDLHAEVALYPGRRLVQLADGPLEVELALPYPVGVLLRHAKANEAHGVHEVTLDAGRLALPGPRSLDRDQLRYGTVFVSVSDKGLEVEDVEICSDLQRESVLQGPARDSGGRLDPIPPGLRSGGGGDNKAGLAACALGDCAAAAALLRVSQHDDTMKMTTTKCPTTDRLQHDNTTSTATKQTPPRDTGAGETPSSLGRVKQGKDLGWIRGLEDWG</sequence>
<keyword evidence="3" id="KW-1185">Reference proteome</keyword>
<dbReference type="Proteomes" id="UP000266841">
    <property type="component" value="Unassembled WGS sequence"/>
</dbReference>
<feature type="region of interest" description="Disordered" evidence="1">
    <location>
        <begin position="182"/>
        <end position="204"/>
    </location>
</feature>
<evidence type="ECO:0000256" key="1">
    <source>
        <dbReference type="SAM" id="MobiDB-lite"/>
    </source>
</evidence>
<dbReference type="EMBL" id="AGNL01017611">
    <property type="protein sequence ID" value="EJK64125.1"/>
    <property type="molecule type" value="Genomic_DNA"/>
</dbReference>
<evidence type="ECO:0000313" key="3">
    <source>
        <dbReference type="Proteomes" id="UP000266841"/>
    </source>
</evidence>
<proteinExistence type="predicted"/>
<feature type="region of interest" description="Disordered" evidence="1">
    <location>
        <begin position="238"/>
        <end position="294"/>
    </location>
</feature>
<comment type="caution">
    <text evidence="2">The sequence shown here is derived from an EMBL/GenBank/DDBJ whole genome shotgun (WGS) entry which is preliminary data.</text>
</comment>
<accession>K0SFK0</accession>
<protein>
    <submittedName>
        <fullName evidence="2">Uncharacterized protein</fullName>
    </submittedName>
</protein>
<dbReference type="AlphaFoldDB" id="K0SFK0"/>
<name>K0SFK0_THAOC</name>
<gene>
    <name evidence="2" type="ORF">THAOC_15169</name>
</gene>
<feature type="compositionally biased region" description="Polar residues" evidence="1">
    <location>
        <begin position="251"/>
        <end position="263"/>
    </location>
</feature>
<evidence type="ECO:0000313" key="2">
    <source>
        <dbReference type="EMBL" id="EJK64125.1"/>
    </source>
</evidence>
<reference evidence="2 3" key="1">
    <citation type="journal article" date="2012" name="Genome Biol.">
        <title>Genome and low-iron response of an oceanic diatom adapted to chronic iron limitation.</title>
        <authorList>
            <person name="Lommer M."/>
            <person name="Specht M."/>
            <person name="Roy A.S."/>
            <person name="Kraemer L."/>
            <person name="Andreson R."/>
            <person name="Gutowska M.A."/>
            <person name="Wolf J."/>
            <person name="Bergner S.V."/>
            <person name="Schilhabel M.B."/>
            <person name="Klostermeier U.C."/>
            <person name="Beiko R.G."/>
            <person name="Rosenstiel P."/>
            <person name="Hippler M."/>
            <person name="Laroche J."/>
        </authorList>
    </citation>
    <scope>NUCLEOTIDE SEQUENCE [LARGE SCALE GENOMIC DNA]</scope>
    <source>
        <strain evidence="2 3">CCMP1005</strain>
    </source>
</reference>
<feature type="non-terminal residue" evidence="2">
    <location>
        <position position="1"/>
    </location>
</feature>
<organism evidence="2 3">
    <name type="scientific">Thalassiosira oceanica</name>
    <name type="common">Marine diatom</name>
    <dbReference type="NCBI Taxonomy" id="159749"/>
    <lineage>
        <taxon>Eukaryota</taxon>
        <taxon>Sar</taxon>
        <taxon>Stramenopiles</taxon>
        <taxon>Ochrophyta</taxon>
        <taxon>Bacillariophyta</taxon>
        <taxon>Coscinodiscophyceae</taxon>
        <taxon>Thalassiosirophycidae</taxon>
        <taxon>Thalassiosirales</taxon>
        <taxon>Thalassiosiraceae</taxon>
        <taxon>Thalassiosira</taxon>
    </lineage>
</organism>